<evidence type="ECO:0008006" key="2">
    <source>
        <dbReference type="Google" id="ProtNLM"/>
    </source>
</evidence>
<protein>
    <recommendedName>
        <fullName evidence="2">General secretion pathway protein M</fullName>
    </recommendedName>
</protein>
<proteinExistence type="predicted"/>
<dbReference type="AlphaFoldDB" id="A0A6S6UCF0"/>
<accession>A0A6S6UCF0</accession>
<name>A0A6S6UCF0_9BACT</name>
<sequence>MLRNMKKSSLMTKLLYLFAFIVFAVWVLPKISAYYNNLNSYKKSLQELKKISTEHDVSTQTQKFSESVFKQKSELLFSKVSLKDLANNKYEVNITMKKEDLQTFHTFIETISLRYYVEIKDSLDFKTEDEVINVRMILKAF</sequence>
<organism evidence="1">
    <name type="scientific">uncultured Sulfurovum sp</name>
    <dbReference type="NCBI Taxonomy" id="269237"/>
    <lineage>
        <taxon>Bacteria</taxon>
        <taxon>Pseudomonadati</taxon>
        <taxon>Campylobacterota</taxon>
        <taxon>Epsilonproteobacteria</taxon>
        <taxon>Campylobacterales</taxon>
        <taxon>Sulfurovaceae</taxon>
        <taxon>Sulfurovum</taxon>
        <taxon>environmental samples</taxon>
    </lineage>
</organism>
<gene>
    <name evidence="1" type="ORF">HELGO_WM25925</name>
</gene>
<evidence type="ECO:0000313" key="1">
    <source>
        <dbReference type="EMBL" id="CAA6826513.1"/>
    </source>
</evidence>
<reference evidence="1" key="1">
    <citation type="submission" date="2020-01" db="EMBL/GenBank/DDBJ databases">
        <authorList>
            <person name="Meier V. D."/>
            <person name="Meier V D."/>
        </authorList>
    </citation>
    <scope>NUCLEOTIDE SEQUENCE</scope>
    <source>
        <strain evidence="1">HLG_WM_MAG_02</strain>
    </source>
</reference>
<dbReference type="EMBL" id="CACVAZ010000211">
    <property type="protein sequence ID" value="CAA6826513.1"/>
    <property type="molecule type" value="Genomic_DNA"/>
</dbReference>